<dbReference type="GO" id="GO:0006396">
    <property type="term" value="P:RNA processing"/>
    <property type="evidence" value="ECO:0007669"/>
    <property type="project" value="InterPro"/>
</dbReference>
<proteinExistence type="predicted"/>
<dbReference type="InterPro" id="IPR008251">
    <property type="entry name" value="Chromo_shadow_dom"/>
</dbReference>
<sequence>MSDDEMNIDEGTSFHIFWRRGGNEGTVTAEPTYDRVESSHVKDDTRAARSVEGWIVLVTNVHEEATEEDVTDKFAEFGEIKNLHLNLDRRTGYVKGYALVEYETMTEAQAAIDGAAGTPLLEQVIQCDYALLLHASESELKAHLLRVLRDDEHSEMPRATDMVTSDSDTGAPRAKQKKYSSKKKGVSSPEPASESEEAPEEGDEQEEEYEIEDVLDSQKGYFGDGKFGYFVKWKGYPSEDNSWVHEDDAGNAADLINKYWDIKRKASKGAPRKSTDTGKAKSGRKSTTAQETREPTPPAKKRSRPKKDEPVPSEKEQASSDGDIDDARAKKKPRKSQGASAKKVRLAGDEEEVTVSNMKKHMTIASWETLVETIDTIERGDDGQLYVYFKIKNSDARMRELSRVCAQKFPQKLIQFYESNLRWRIEGEDTN</sequence>
<dbReference type="InterPro" id="IPR000504">
    <property type="entry name" value="RRM_dom"/>
</dbReference>
<dbReference type="SMART" id="SM00360">
    <property type="entry name" value="RRM"/>
    <property type="match status" value="1"/>
</dbReference>
<dbReference type="GO" id="GO:0005737">
    <property type="term" value="C:cytoplasm"/>
    <property type="evidence" value="ECO:0007669"/>
    <property type="project" value="UniProtKB-SubCell"/>
</dbReference>
<dbReference type="Pfam" id="PF00385">
    <property type="entry name" value="Chromo"/>
    <property type="match status" value="1"/>
</dbReference>
<comment type="subcellular location">
    <subcellularLocation>
        <location evidence="2">Cytoplasm</location>
    </subcellularLocation>
    <subcellularLocation>
        <location evidence="1">Nucleus</location>
    </subcellularLocation>
</comment>
<evidence type="ECO:0000313" key="11">
    <source>
        <dbReference type="Proteomes" id="UP000183567"/>
    </source>
</evidence>
<evidence type="ECO:0000256" key="7">
    <source>
        <dbReference type="SAM" id="MobiDB-lite"/>
    </source>
</evidence>
<evidence type="ECO:0000256" key="4">
    <source>
        <dbReference type="ARBA" id="ARBA00022884"/>
    </source>
</evidence>
<dbReference type="InterPro" id="IPR033744">
    <property type="entry name" value="RRM_RBM8"/>
</dbReference>
<evidence type="ECO:0000256" key="3">
    <source>
        <dbReference type="ARBA" id="ARBA00022490"/>
    </source>
</evidence>
<dbReference type="InterPro" id="IPR012677">
    <property type="entry name" value="Nucleotide-bd_a/b_plait_sf"/>
</dbReference>
<dbReference type="InterPro" id="IPR016197">
    <property type="entry name" value="Chromo-like_dom_sf"/>
</dbReference>
<dbReference type="OrthoDB" id="15688at2759"/>
<feature type="region of interest" description="Disordered" evidence="7">
    <location>
        <begin position="156"/>
        <end position="211"/>
    </location>
</feature>
<evidence type="ECO:0000313" key="10">
    <source>
        <dbReference type="EMBL" id="OJA21187.1"/>
    </source>
</evidence>
<feature type="compositionally biased region" description="Basic residues" evidence="7">
    <location>
        <begin position="174"/>
        <end position="185"/>
    </location>
</feature>
<evidence type="ECO:0000256" key="6">
    <source>
        <dbReference type="PROSITE-ProRule" id="PRU00176"/>
    </source>
</evidence>
<feature type="domain" description="Chromo" evidence="8">
    <location>
        <begin position="209"/>
        <end position="261"/>
    </location>
</feature>
<dbReference type="Proteomes" id="UP000183567">
    <property type="component" value="Unassembled WGS sequence"/>
</dbReference>
<dbReference type="CDD" id="cd12324">
    <property type="entry name" value="RRM_RBM8"/>
    <property type="match status" value="1"/>
</dbReference>
<organism evidence="10 11">
    <name type="scientific">Rhizopogon vesiculosus</name>
    <dbReference type="NCBI Taxonomy" id="180088"/>
    <lineage>
        <taxon>Eukaryota</taxon>
        <taxon>Fungi</taxon>
        <taxon>Dikarya</taxon>
        <taxon>Basidiomycota</taxon>
        <taxon>Agaricomycotina</taxon>
        <taxon>Agaricomycetes</taxon>
        <taxon>Agaricomycetidae</taxon>
        <taxon>Boletales</taxon>
        <taxon>Suillineae</taxon>
        <taxon>Rhizopogonaceae</taxon>
        <taxon>Rhizopogon</taxon>
    </lineage>
</organism>
<evidence type="ECO:0008006" key="12">
    <source>
        <dbReference type="Google" id="ProtNLM"/>
    </source>
</evidence>
<dbReference type="AlphaFoldDB" id="A0A1J8QMU0"/>
<evidence type="ECO:0000259" key="9">
    <source>
        <dbReference type="PROSITE" id="PS50102"/>
    </source>
</evidence>
<dbReference type="GO" id="GO:0003729">
    <property type="term" value="F:mRNA binding"/>
    <property type="evidence" value="ECO:0007669"/>
    <property type="project" value="InterPro"/>
</dbReference>
<feature type="compositionally biased region" description="Basic and acidic residues" evidence="7">
    <location>
        <begin position="306"/>
        <end position="318"/>
    </location>
</feature>
<protein>
    <recommendedName>
        <fullName evidence="12">RRM domain-containing protein</fullName>
    </recommendedName>
</protein>
<evidence type="ECO:0000259" key="8">
    <source>
        <dbReference type="PROSITE" id="PS50013"/>
    </source>
</evidence>
<comment type="caution">
    <text evidence="10">The sequence shown here is derived from an EMBL/GenBank/DDBJ whole genome shotgun (WGS) entry which is preliminary data.</text>
</comment>
<dbReference type="GO" id="GO:0006338">
    <property type="term" value="P:chromatin remodeling"/>
    <property type="evidence" value="ECO:0007669"/>
    <property type="project" value="UniProtKB-ARBA"/>
</dbReference>
<dbReference type="Gene3D" id="2.40.50.40">
    <property type="match status" value="2"/>
</dbReference>
<evidence type="ECO:0000256" key="5">
    <source>
        <dbReference type="ARBA" id="ARBA00023242"/>
    </source>
</evidence>
<dbReference type="Pfam" id="PF01393">
    <property type="entry name" value="Chromo_shadow"/>
    <property type="match status" value="1"/>
</dbReference>
<dbReference type="InterPro" id="IPR008111">
    <property type="entry name" value="RNA-bd_8"/>
</dbReference>
<dbReference type="SUPFAM" id="SSF54928">
    <property type="entry name" value="RNA-binding domain, RBD"/>
    <property type="match status" value="1"/>
</dbReference>
<dbReference type="PROSITE" id="PS50013">
    <property type="entry name" value="CHROMO_2"/>
    <property type="match status" value="1"/>
</dbReference>
<keyword evidence="5" id="KW-0539">Nucleus</keyword>
<evidence type="ECO:0000256" key="2">
    <source>
        <dbReference type="ARBA" id="ARBA00004496"/>
    </source>
</evidence>
<evidence type="ECO:0000256" key="1">
    <source>
        <dbReference type="ARBA" id="ARBA00004123"/>
    </source>
</evidence>
<dbReference type="InterPro" id="IPR023780">
    <property type="entry name" value="Chromo_domain"/>
</dbReference>
<keyword evidence="11" id="KW-1185">Reference proteome</keyword>
<dbReference type="EMBL" id="LVVM01000244">
    <property type="protein sequence ID" value="OJA21187.1"/>
    <property type="molecule type" value="Genomic_DNA"/>
</dbReference>
<name>A0A1J8QMU0_9AGAM</name>
<gene>
    <name evidence="10" type="ORF">AZE42_01376</name>
</gene>
<accession>A0A1J8QMU0</accession>
<feature type="compositionally biased region" description="Acidic residues" evidence="7">
    <location>
        <begin position="193"/>
        <end position="211"/>
    </location>
</feature>
<keyword evidence="4 6" id="KW-0694">RNA-binding</keyword>
<dbReference type="Gene3D" id="3.30.70.330">
    <property type="match status" value="1"/>
</dbReference>
<dbReference type="PANTHER" id="PTHR45894">
    <property type="entry name" value="RNA-BINDING PROTEIN 8A"/>
    <property type="match status" value="1"/>
</dbReference>
<dbReference type="InterPro" id="IPR000953">
    <property type="entry name" value="Chromo/chromo_shadow_dom"/>
</dbReference>
<dbReference type="InterPro" id="IPR035979">
    <property type="entry name" value="RBD_domain_sf"/>
</dbReference>
<dbReference type="Pfam" id="PF00076">
    <property type="entry name" value="RRM_1"/>
    <property type="match status" value="1"/>
</dbReference>
<feature type="region of interest" description="Disordered" evidence="7">
    <location>
        <begin position="262"/>
        <end position="352"/>
    </location>
</feature>
<reference evidence="10 11" key="1">
    <citation type="submission" date="2016-03" db="EMBL/GenBank/DDBJ databases">
        <title>Comparative genomics of the ectomycorrhizal sister species Rhizopogon vinicolor and Rhizopogon vesiculosus (Basidiomycota: Boletales) reveals a divergence of the mating type B locus.</title>
        <authorList>
            <person name="Mujic A.B."/>
            <person name="Kuo A."/>
            <person name="Tritt A."/>
            <person name="Lipzen A."/>
            <person name="Chen C."/>
            <person name="Johnson J."/>
            <person name="Sharma A."/>
            <person name="Barry K."/>
            <person name="Grigoriev I.V."/>
            <person name="Spatafora J.W."/>
        </authorList>
    </citation>
    <scope>NUCLEOTIDE SEQUENCE [LARGE SCALE GENOMIC DNA]</scope>
    <source>
        <strain evidence="10 11">AM-OR11-056</strain>
    </source>
</reference>
<dbReference type="SMART" id="SM00298">
    <property type="entry name" value="CHROMO"/>
    <property type="match status" value="1"/>
</dbReference>
<dbReference type="STRING" id="180088.A0A1J8QMU0"/>
<dbReference type="GO" id="GO:0005634">
    <property type="term" value="C:nucleus"/>
    <property type="evidence" value="ECO:0007669"/>
    <property type="project" value="UniProtKB-SubCell"/>
</dbReference>
<dbReference type="SMART" id="SM00300">
    <property type="entry name" value="ChSh"/>
    <property type="match status" value="1"/>
</dbReference>
<keyword evidence="3" id="KW-0963">Cytoplasm</keyword>
<feature type="domain" description="RRM" evidence="9">
    <location>
        <begin position="54"/>
        <end position="132"/>
    </location>
</feature>
<dbReference type="PRINTS" id="PR01738">
    <property type="entry name" value="RNABINDINGM8"/>
</dbReference>
<dbReference type="PROSITE" id="PS50102">
    <property type="entry name" value="RRM"/>
    <property type="match status" value="1"/>
</dbReference>
<dbReference type="SUPFAM" id="SSF54160">
    <property type="entry name" value="Chromo domain-like"/>
    <property type="match status" value="2"/>
</dbReference>